<dbReference type="Pfam" id="PF13259">
    <property type="entry name" value="clamp_Gag1-like"/>
    <property type="match status" value="1"/>
</dbReference>
<proteinExistence type="predicted"/>
<feature type="region of interest" description="Disordered" evidence="1">
    <location>
        <begin position="1"/>
        <end position="49"/>
    </location>
</feature>
<evidence type="ECO:0000313" key="3">
    <source>
        <dbReference type="EMBL" id="KAL2324843.1"/>
    </source>
</evidence>
<evidence type="ECO:0000313" key="4">
    <source>
        <dbReference type="Proteomes" id="UP001603857"/>
    </source>
</evidence>
<dbReference type="EMBL" id="JBGMDY010000008">
    <property type="protein sequence ID" value="KAL2324843.1"/>
    <property type="molecule type" value="Genomic_DNA"/>
</dbReference>
<gene>
    <name evidence="3" type="ORF">Fmac_023901</name>
</gene>
<name>A0ABD1LND9_9FABA</name>
<keyword evidence="4" id="KW-1185">Reference proteome</keyword>
<comment type="caution">
    <text evidence="3">The sequence shown here is derived from an EMBL/GenBank/DDBJ whole genome shotgun (WGS) entry which is preliminary data.</text>
</comment>
<dbReference type="InterPro" id="IPR025124">
    <property type="entry name" value="Gag1-like_clamp"/>
</dbReference>
<organism evidence="3 4">
    <name type="scientific">Flemingia macrophylla</name>
    <dbReference type="NCBI Taxonomy" id="520843"/>
    <lineage>
        <taxon>Eukaryota</taxon>
        <taxon>Viridiplantae</taxon>
        <taxon>Streptophyta</taxon>
        <taxon>Embryophyta</taxon>
        <taxon>Tracheophyta</taxon>
        <taxon>Spermatophyta</taxon>
        <taxon>Magnoliopsida</taxon>
        <taxon>eudicotyledons</taxon>
        <taxon>Gunneridae</taxon>
        <taxon>Pentapetalae</taxon>
        <taxon>rosids</taxon>
        <taxon>fabids</taxon>
        <taxon>Fabales</taxon>
        <taxon>Fabaceae</taxon>
        <taxon>Papilionoideae</taxon>
        <taxon>50 kb inversion clade</taxon>
        <taxon>NPAAA clade</taxon>
        <taxon>indigoferoid/millettioid clade</taxon>
        <taxon>Phaseoleae</taxon>
        <taxon>Flemingia</taxon>
    </lineage>
</organism>
<feature type="compositionally biased region" description="Basic and acidic residues" evidence="1">
    <location>
        <begin position="21"/>
        <end position="34"/>
    </location>
</feature>
<evidence type="ECO:0000259" key="2">
    <source>
        <dbReference type="Pfam" id="PF13259"/>
    </source>
</evidence>
<protein>
    <recommendedName>
        <fullName evidence="2">Gag1-like clamp domain-containing protein</fullName>
    </recommendedName>
</protein>
<dbReference type="AlphaFoldDB" id="A0ABD1LND9"/>
<feature type="domain" description="Gag1-like clamp" evidence="2">
    <location>
        <begin position="83"/>
        <end position="120"/>
    </location>
</feature>
<dbReference type="PANTHER" id="PTHR33373:SF28">
    <property type="entry name" value="OS07G0479600 PROTEIN"/>
    <property type="match status" value="1"/>
</dbReference>
<dbReference type="Proteomes" id="UP001603857">
    <property type="component" value="Unassembled WGS sequence"/>
</dbReference>
<accession>A0ABD1LND9</accession>
<dbReference type="PANTHER" id="PTHR33373">
    <property type="entry name" value="OS07G0479600 PROTEIN"/>
    <property type="match status" value="1"/>
</dbReference>
<evidence type="ECO:0000256" key="1">
    <source>
        <dbReference type="SAM" id="MobiDB-lite"/>
    </source>
</evidence>
<sequence length="124" mass="14193">MMEFCAGSSHSNGKQTLKHSKNADEVKRSSEKAHRNSHSNGKQNLKQTSTFVNHAAIAWHEDRRKWVGDKSQHPPRTAKDPIISWSTSYEELLSTCEPFAEPIPLPEMVDFLVDIWHDDEGFFD</sequence>
<reference evidence="3 4" key="1">
    <citation type="submission" date="2024-08" db="EMBL/GenBank/DDBJ databases">
        <title>Insights into the chromosomal genome structure of Flemingia macrophylla.</title>
        <authorList>
            <person name="Ding Y."/>
            <person name="Zhao Y."/>
            <person name="Bi W."/>
            <person name="Wu M."/>
            <person name="Zhao G."/>
            <person name="Gong Y."/>
            <person name="Li W."/>
            <person name="Zhang P."/>
        </authorList>
    </citation>
    <scope>NUCLEOTIDE SEQUENCE [LARGE SCALE GENOMIC DNA]</scope>
    <source>
        <strain evidence="3">DYQJB</strain>
        <tissue evidence="3">Leaf</tissue>
    </source>
</reference>
<feature type="compositionally biased region" description="Polar residues" evidence="1">
    <location>
        <begin position="38"/>
        <end position="49"/>
    </location>
</feature>